<accession>A0A5B9QKW0</accession>
<dbReference type="SUPFAM" id="SSF46626">
    <property type="entry name" value="Cytochrome c"/>
    <property type="match status" value="1"/>
</dbReference>
<dbReference type="GO" id="GO:0009055">
    <property type="term" value="F:electron transfer activity"/>
    <property type="evidence" value="ECO:0007669"/>
    <property type="project" value="InterPro"/>
</dbReference>
<evidence type="ECO:0000313" key="7">
    <source>
        <dbReference type="Proteomes" id="UP000325286"/>
    </source>
</evidence>
<dbReference type="AlphaFoldDB" id="A0A5B9QKW0"/>
<dbReference type="PANTHER" id="PTHR35889">
    <property type="entry name" value="CYCLOINULO-OLIGOSACCHARIDE FRUCTANOTRANSFERASE-RELATED"/>
    <property type="match status" value="1"/>
</dbReference>
<keyword evidence="7" id="KW-1185">Reference proteome</keyword>
<evidence type="ECO:0000313" key="6">
    <source>
        <dbReference type="EMBL" id="QEG38629.1"/>
    </source>
</evidence>
<evidence type="ECO:0000259" key="3">
    <source>
        <dbReference type="Pfam" id="PF07583"/>
    </source>
</evidence>
<feature type="domain" description="Cytochrome C Planctomycete-type" evidence="5">
    <location>
        <begin position="44"/>
        <end position="97"/>
    </location>
</feature>
<evidence type="ECO:0000259" key="4">
    <source>
        <dbReference type="Pfam" id="PF07587"/>
    </source>
</evidence>
<dbReference type="KEGG" id="rul:UC8_05870"/>
<keyword evidence="2" id="KW-0732">Signal</keyword>
<feature type="chain" id="PRO_5022809872" evidence="2">
    <location>
        <begin position="25"/>
        <end position="775"/>
    </location>
</feature>
<dbReference type="Proteomes" id="UP000325286">
    <property type="component" value="Chromosome"/>
</dbReference>
<reference evidence="6 7" key="1">
    <citation type="submission" date="2019-08" db="EMBL/GenBank/DDBJ databases">
        <title>Deep-cultivation of Planctomycetes and their phenomic and genomic characterization uncovers novel biology.</title>
        <authorList>
            <person name="Wiegand S."/>
            <person name="Jogler M."/>
            <person name="Boedeker C."/>
            <person name="Pinto D."/>
            <person name="Vollmers J."/>
            <person name="Rivas-Marin E."/>
            <person name="Kohn T."/>
            <person name="Peeters S.H."/>
            <person name="Heuer A."/>
            <person name="Rast P."/>
            <person name="Oberbeckmann S."/>
            <person name="Bunk B."/>
            <person name="Jeske O."/>
            <person name="Meyerdierks A."/>
            <person name="Storesund J.E."/>
            <person name="Kallscheuer N."/>
            <person name="Luecker S."/>
            <person name="Lage O.M."/>
            <person name="Pohl T."/>
            <person name="Merkel B.J."/>
            <person name="Hornburger P."/>
            <person name="Mueller R.-W."/>
            <person name="Bruemmer F."/>
            <person name="Labrenz M."/>
            <person name="Spormann A.M."/>
            <person name="Op den Camp H."/>
            <person name="Overmann J."/>
            <person name="Amann R."/>
            <person name="Jetten M.S.M."/>
            <person name="Mascher T."/>
            <person name="Medema M.H."/>
            <person name="Devos D.P."/>
            <person name="Kaster A.-K."/>
            <person name="Ovreas L."/>
            <person name="Rohde M."/>
            <person name="Galperin M.Y."/>
            <person name="Jogler C."/>
        </authorList>
    </citation>
    <scope>NUCLEOTIDE SEQUENCE [LARGE SCALE GENOMIC DNA]</scope>
    <source>
        <strain evidence="6 7">UC8</strain>
    </source>
</reference>
<dbReference type="EMBL" id="CP042914">
    <property type="protein sequence ID" value="QEG38629.1"/>
    <property type="molecule type" value="Genomic_DNA"/>
</dbReference>
<feature type="region of interest" description="Disordered" evidence="1">
    <location>
        <begin position="126"/>
        <end position="146"/>
    </location>
</feature>
<dbReference type="Gene3D" id="1.10.760.10">
    <property type="entry name" value="Cytochrome c-like domain"/>
    <property type="match status" value="1"/>
</dbReference>
<organism evidence="6 7">
    <name type="scientific">Roseimaritima ulvae</name>
    <dbReference type="NCBI Taxonomy" id="980254"/>
    <lineage>
        <taxon>Bacteria</taxon>
        <taxon>Pseudomonadati</taxon>
        <taxon>Planctomycetota</taxon>
        <taxon>Planctomycetia</taxon>
        <taxon>Pirellulales</taxon>
        <taxon>Pirellulaceae</taxon>
        <taxon>Roseimaritima</taxon>
    </lineage>
</organism>
<dbReference type="InterPro" id="IPR011444">
    <property type="entry name" value="DUF1549"/>
</dbReference>
<dbReference type="InterPro" id="IPR036909">
    <property type="entry name" value="Cyt_c-like_dom_sf"/>
</dbReference>
<gene>
    <name evidence="6" type="ORF">UC8_05870</name>
</gene>
<evidence type="ECO:0000256" key="2">
    <source>
        <dbReference type="SAM" id="SignalP"/>
    </source>
</evidence>
<dbReference type="Pfam" id="PF07635">
    <property type="entry name" value="PSCyt1"/>
    <property type="match status" value="1"/>
</dbReference>
<evidence type="ECO:0000259" key="5">
    <source>
        <dbReference type="Pfam" id="PF07635"/>
    </source>
</evidence>
<dbReference type="InterPro" id="IPR022655">
    <property type="entry name" value="DUF1553"/>
</dbReference>
<dbReference type="OrthoDB" id="127107at2"/>
<protein>
    <submittedName>
        <fullName evidence="6">Planctomycete cytochrome C</fullName>
    </submittedName>
</protein>
<feature type="signal peptide" evidence="2">
    <location>
        <begin position="1"/>
        <end position="24"/>
    </location>
</feature>
<sequence length="775" mass="86631" precursor="true">MPNPFRAGLLILYVASLAASTAAAADEAAVDFAAEVKPILASKCWNCHGPDEQTREADLRLDRREDAAGVLEAEGDTPAALLERITATDPDLQMPPPSTKKPFSQHERQLLTRWIEQGAVYEQHWAFQSPRRSDPPSLPDSTGGRNPIDRFVIARLQAENLQPSPAADRTTLLRRLSFDLTGLPPSIEQVEAFLADRSADAYEKQIDRLLDSPRYGEHMAVPWLDAARYADTDGYQNDRYRYMHVWRDWVVLSLNENKPYDQFIVEQLAGDMLPDATLKQQVATGFCRNHRINSEDGSIPREWHVENVVDRVDTLGTAILGLTVACARCHDHKYDPLSAKEYYQLFAYFNNVPEWGVGPNNGNSPPFIPVPESWPDLAAEENVAVVPEPLKLRRARETKGNGLQRPQPGGPQTVMVMQEMPTPRPTYLLTRGQFDLPDKSQPLQPGVPAALDGFRDASSEPSLPGNRLGLARWLVDPRHPLTARVAVNRMWQQFFGVGLVKTSENFGLQGELPSHPELLDWLAVEFVESGWDVKALQKLILMSDTYRQSSRTTPELASRDPENRLLARGPRFRLHPFALRDAALASSGLLVERIGGPPAKPYMPPKIWRSISNNTYKQDQGEQLYRRSLYTFWRRTIPPPTMVNFNAAEREVCVVRKGQTNTPLQALTLMNNVTFVEAARQLAAEMLRHADEPSAAIEFGFRRLLARRPSSAEAALLNDAHAAFAAKYDNQPAAAEKLLDIGETPRDAALDPSQHAAMTMTASLMMNLDEAITKE</sequence>
<dbReference type="RefSeq" id="WP_068142105.1">
    <property type="nucleotide sequence ID" value="NZ_CP042914.1"/>
</dbReference>
<feature type="domain" description="DUF1553" evidence="4">
    <location>
        <begin position="466"/>
        <end position="718"/>
    </location>
</feature>
<dbReference type="InterPro" id="IPR011429">
    <property type="entry name" value="Cyt_c_Planctomycete-type"/>
</dbReference>
<dbReference type="Pfam" id="PF07583">
    <property type="entry name" value="PSCyt2"/>
    <property type="match status" value="1"/>
</dbReference>
<evidence type="ECO:0000256" key="1">
    <source>
        <dbReference type="SAM" id="MobiDB-lite"/>
    </source>
</evidence>
<dbReference type="GO" id="GO:0020037">
    <property type="term" value="F:heme binding"/>
    <property type="evidence" value="ECO:0007669"/>
    <property type="project" value="InterPro"/>
</dbReference>
<dbReference type="PANTHER" id="PTHR35889:SF3">
    <property type="entry name" value="F-BOX DOMAIN-CONTAINING PROTEIN"/>
    <property type="match status" value="1"/>
</dbReference>
<name>A0A5B9QKW0_9BACT</name>
<feature type="domain" description="DUF1549" evidence="3">
    <location>
        <begin position="147"/>
        <end position="353"/>
    </location>
</feature>
<dbReference type="Pfam" id="PF07587">
    <property type="entry name" value="PSD1"/>
    <property type="match status" value="1"/>
</dbReference>
<proteinExistence type="predicted"/>